<name>A0A8B9BXX2_9AVES</name>
<keyword evidence="2" id="KW-1185">Reference proteome</keyword>
<dbReference type="AlphaFoldDB" id="A0A8B9BXX2"/>
<accession>A0A8B9BXX2</accession>
<reference evidence="1" key="2">
    <citation type="submission" date="2025-09" db="UniProtKB">
        <authorList>
            <consortium name="Ensembl"/>
        </authorList>
    </citation>
    <scope>IDENTIFICATION</scope>
</reference>
<evidence type="ECO:0000313" key="2">
    <source>
        <dbReference type="Proteomes" id="UP000694426"/>
    </source>
</evidence>
<proteinExistence type="predicted"/>
<dbReference type="Proteomes" id="UP000694426">
    <property type="component" value="Unplaced"/>
</dbReference>
<sequence>HTLPMYALLLSQTCEGSQWGRPCASTWLTESSAFYKCFLSRKHYIRHNLFSHCFY</sequence>
<protein>
    <submittedName>
        <fullName evidence="1">Uncharacterized protein</fullName>
    </submittedName>
</protein>
<reference evidence="1" key="1">
    <citation type="submission" date="2025-08" db="UniProtKB">
        <authorList>
            <consortium name="Ensembl"/>
        </authorList>
    </citation>
    <scope>IDENTIFICATION</scope>
</reference>
<organism evidence="1 2">
    <name type="scientific">Anser brachyrhynchus</name>
    <name type="common">Pink-footed goose</name>
    <dbReference type="NCBI Taxonomy" id="132585"/>
    <lineage>
        <taxon>Eukaryota</taxon>
        <taxon>Metazoa</taxon>
        <taxon>Chordata</taxon>
        <taxon>Craniata</taxon>
        <taxon>Vertebrata</taxon>
        <taxon>Euteleostomi</taxon>
        <taxon>Archelosauria</taxon>
        <taxon>Archosauria</taxon>
        <taxon>Dinosauria</taxon>
        <taxon>Saurischia</taxon>
        <taxon>Theropoda</taxon>
        <taxon>Coelurosauria</taxon>
        <taxon>Aves</taxon>
        <taxon>Neognathae</taxon>
        <taxon>Galloanserae</taxon>
        <taxon>Anseriformes</taxon>
        <taxon>Anatidae</taxon>
        <taxon>Anserinae</taxon>
        <taxon>Anser</taxon>
    </lineage>
</organism>
<dbReference type="Ensembl" id="ENSABRT00000015336.1">
    <property type="protein sequence ID" value="ENSABRP00000010725.1"/>
    <property type="gene ID" value="ENSABRG00000009658.1"/>
</dbReference>
<evidence type="ECO:0000313" key="1">
    <source>
        <dbReference type="Ensembl" id="ENSABRP00000010725.1"/>
    </source>
</evidence>